<organism evidence="2 3">
    <name type="scientific">Planctobacterium marinum</name>
    <dbReference type="NCBI Taxonomy" id="1631968"/>
    <lineage>
        <taxon>Bacteria</taxon>
        <taxon>Pseudomonadati</taxon>
        <taxon>Pseudomonadota</taxon>
        <taxon>Gammaproteobacteria</taxon>
        <taxon>Alteromonadales</taxon>
        <taxon>Alteromonadaceae</taxon>
        <taxon>Planctobacterium</taxon>
    </lineage>
</organism>
<dbReference type="InterPro" id="IPR029033">
    <property type="entry name" value="His_PPase_superfam"/>
</dbReference>
<dbReference type="GO" id="GO:0016787">
    <property type="term" value="F:hydrolase activity"/>
    <property type="evidence" value="ECO:0007669"/>
    <property type="project" value="UniProtKB-KW"/>
</dbReference>
<name>A0AA48KTB8_9ALTE</name>
<dbReference type="InterPro" id="IPR013078">
    <property type="entry name" value="His_Pase_superF_clade-1"/>
</dbReference>
<evidence type="ECO:0000313" key="2">
    <source>
        <dbReference type="EMBL" id="BDX07369.1"/>
    </source>
</evidence>
<dbReference type="Pfam" id="PF00300">
    <property type="entry name" value="His_Phos_1"/>
    <property type="match status" value="2"/>
</dbReference>
<sequence length="237" mass="26229">MASIYLIRHGQASFGKEDYDALSPLGEQQAGVMGKALFGRLGKVDKIISGTMVRHKQTRDFALGGAEPSQPEHSSPEFVESADWNEYDHQAVLAALEPQLSTASGTRQFLAQADDPKKEFASLFAQAIARWQSELHNDDYPETWSQFKSRVKNALQTALAQCDNSQQLVVFTSGGPISAIAQRLLNLPDAQMLNLNWTLANCGITKVVKTPNRVILSTLNEHSHFETSALRHMITYK</sequence>
<evidence type="ECO:0000256" key="1">
    <source>
        <dbReference type="ARBA" id="ARBA00022801"/>
    </source>
</evidence>
<dbReference type="Gene3D" id="3.40.50.1240">
    <property type="entry name" value="Phosphoglycerate mutase-like"/>
    <property type="match status" value="1"/>
</dbReference>
<dbReference type="RefSeq" id="WP_338293358.1">
    <property type="nucleotide sequence ID" value="NZ_AP027272.1"/>
</dbReference>
<dbReference type="CDD" id="cd07067">
    <property type="entry name" value="HP_PGM_like"/>
    <property type="match status" value="1"/>
</dbReference>
<accession>A0AA48KTB8</accession>
<dbReference type="KEGG" id="pmaw:MACH26_28900"/>
<gene>
    <name evidence="2" type="ORF">MACH26_28900</name>
</gene>
<proteinExistence type="predicted"/>
<keyword evidence="3" id="KW-1185">Reference proteome</keyword>
<dbReference type="PANTHER" id="PTHR20935:SF0">
    <property type="entry name" value="SERINE_THREONINE-PROTEIN PHOSPHATASE PGAM5, MITOCHONDRIAL"/>
    <property type="match status" value="1"/>
</dbReference>
<dbReference type="EMBL" id="AP027272">
    <property type="protein sequence ID" value="BDX07369.1"/>
    <property type="molecule type" value="Genomic_DNA"/>
</dbReference>
<evidence type="ECO:0000313" key="3">
    <source>
        <dbReference type="Proteomes" id="UP001333710"/>
    </source>
</evidence>
<reference evidence="2" key="1">
    <citation type="submission" date="2023-01" db="EMBL/GenBank/DDBJ databases">
        <title>Complete genome sequence of Planctobacterium marinum strain Dej080120_11.</title>
        <authorList>
            <person name="Ueki S."/>
            <person name="Maruyama F."/>
        </authorList>
    </citation>
    <scope>NUCLEOTIDE SEQUENCE</scope>
    <source>
        <strain evidence="2">Dej080120_11</strain>
    </source>
</reference>
<keyword evidence="1" id="KW-0378">Hydrolase</keyword>
<dbReference type="AlphaFoldDB" id="A0AA48KTB8"/>
<dbReference type="SUPFAM" id="SSF53254">
    <property type="entry name" value="Phosphoglycerate mutase-like"/>
    <property type="match status" value="1"/>
</dbReference>
<dbReference type="InterPro" id="IPR051021">
    <property type="entry name" value="Mito_Ser/Thr_phosphatase"/>
</dbReference>
<dbReference type="SMART" id="SM00855">
    <property type="entry name" value="PGAM"/>
    <property type="match status" value="1"/>
</dbReference>
<protein>
    <submittedName>
        <fullName evidence="2">Histidine phosphatase family protein</fullName>
    </submittedName>
</protein>
<dbReference type="PANTHER" id="PTHR20935">
    <property type="entry name" value="PHOSPHOGLYCERATE MUTASE-RELATED"/>
    <property type="match status" value="1"/>
</dbReference>
<dbReference type="Proteomes" id="UP001333710">
    <property type="component" value="Chromosome"/>
</dbReference>